<proteinExistence type="predicted"/>
<dbReference type="EMBL" id="LNQE01001359">
    <property type="protein sequence ID" value="KUG18808.1"/>
    <property type="molecule type" value="Genomic_DNA"/>
</dbReference>
<organism evidence="1">
    <name type="scientific">hydrocarbon metagenome</name>
    <dbReference type="NCBI Taxonomy" id="938273"/>
    <lineage>
        <taxon>unclassified sequences</taxon>
        <taxon>metagenomes</taxon>
        <taxon>ecological metagenomes</taxon>
    </lineage>
</organism>
<accession>A0A0W8FD56</accession>
<protein>
    <submittedName>
        <fullName evidence="1">Uncharacterized protein</fullName>
    </submittedName>
</protein>
<sequence length="43" mass="4986">MNGGLSAMRGFIFGLKRRPRFMAEKRALETLKLWVEGSKSQMR</sequence>
<comment type="caution">
    <text evidence="1">The sequence shown here is derived from an EMBL/GenBank/DDBJ whole genome shotgun (WGS) entry which is preliminary data.</text>
</comment>
<dbReference type="AlphaFoldDB" id="A0A0W8FD56"/>
<evidence type="ECO:0000313" key="1">
    <source>
        <dbReference type="EMBL" id="KUG18808.1"/>
    </source>
</evidence>
<reference evidence="1" key="1">
    <citation type="journal article" date="2015" name="Proc. Natl. Acad. Sci. U.S.A.">
        <title>Networks of energetic and metabolic interactions define dynamics in microbial communities.</title>
        <authorList>
            <person name="Embree M."/>
            <person name="Liu J.K."/>
            <person name="Al-Bassam M.M."/>
            <person name="Zengler K."/>
        </authorList>
    </citation>
    <scope>NUCLEOTIDE SEQUENCE</scope>
</reference>
<gene>
    <name evidence="1" type="ORF">ASZ90_011481</name>
</gene>
<name>A0A0W8FD56_9ZZZZ</name>